<feature type="region of interest" description="Disordered" evidence="1">
    <location>
        <begin position="215"/>
        <end position="237"/>
    </location>
</feature>
<feature type="region of interest" description="Disordered" evidence="1">
    <location>
        <begin position="143"/>
        <end position="197"/>
    </location>
</feature>
<proteinExistence type="predicted"/>
<reference evidence="2" key="1">
    <citation type="journal article" date="2022" name="bioRxiv">
        <title>Sequencing and chromosome-scale assembly of the giantPleurodeles waltlgenome.</title>
        <authorList>
            <person name="Brown T."/>
            <person name="Elewa A."/>
            <person name="Iarovenko S."/>
            <person name="Subramanian E."/>
            <person name="Araus A.J."/>
            <person name="Petzold A."/>
            <person name="Susuki M."/>
            <person name="Suzuki K.-i.T."/>
            <person name="Hayashi T."/>
            <person name="Toyoda A."/>
            <person name="Oliveira C."/>
            <person name="Osipova E."/>
            <person name="Leigh N.D."/>
            <person name="Simon A."/>
            <person name="Yun M.H."/>
        </authorList>
    </citation>
    <scope>NUCLEOTIDE SEQUENCE</scope>
    <source>
        <strain evidence="2">20211129_DDA</strain>
        <tissue evidence="2">Liver</tissue>
    </source>
</reference>
<evidence type="ECO:0000313" key="2">
    <source>
        <dbReference type="EMBL" id="KAJ1110518.1"/>
    </source>
</evidence>
<dbReference type="Proteomes" id="UP001066276">
    <property type="component" value="Chromosome 9"/>
</dbReference>
<feature type="region of interest" description="Disordered" evidence="1">
    <location>
        <begin position="1"/>
        <end position="105"/>
    </location>
</feature>
<name>A0AAV7NBF7_PLEWA</name>
<dbReference type="AlphaFoldDB" id="A0AAV7NBF7"/>
<evidence type="ECO:0000256" key="1">
    <source>
        <dbReference type="SAM" id="MobiDB-lite"/>
    </source>
</evidence>
<feature type="compositionally biased region" description="Polar residues" evidence="1">
    <location>
        <begin position="1"/>
        <end position="17"/>
    </location>
</feature>
<protein>
    <submittedName>
        <fullName evidence="2">Uncharacterized protein</fullName>
    </submittedName>
</protein>
<evidence type="ECO:0000313" key="3">
    <source>
        <dbReference type="Proteomes" id="UP001066276"/>
    </source>
</evidence>
<feature type="compositionally biased region" description="Low complexity" evidence="1">
    <location>
        <begin position="182"/>
        <end position="197"/>
    </location>
</feature>
<keyword evidence="3" id="KW-1185">Reference proteome</keyword>
<accession>A0AAV7NBF7</accession>
<comment type="caution">
    <text evidence="2">The sequence shown here is derived from an EMBL/GenBank/DDBJ whole genome shotgun (WGS) entry which is preliminary data.</text>
</comment>
<gene>
    <name evidence="2" type="ORF">NDU88_007869</name>
</gene>
<organism evidence="2 3">
    <name type="scientific">Pleurodeles waltl</name>
    <name type="common">Iberian ribbed newt</name>
    <dbReference type="NCBI Taxonomy" id="8319"/>
    <lineage>
        <taxon>Eukaryota</taxon>
        <taxon>Metazoa</taxon>
        <taxon>Chordata</taxon>
        <taxon>Craniata</taxon>
        <taxon>Vertebrata</taxon>
        <taxon>Euteleostomi</taxon>
        <taxon>Amphibia</taxon>
        <taxon>Batrachia</taxon>
        <taxon>Caudata</taxon>
        <taxon>Salamandroidea</taxon>
        <taxon>Salamandridae</taxon>
        <taxon>Pleurodelinae</taxon>
        <taxon>Pleurodeles</taxon>
    </lineage>
</organism>
<dbReference type="EMBL" id="JANPWB010000013">
    <property type="protein sequence ID" value="KAJ1110518.1"/>
    <property type="molecule type" value="Genomic_DNA"/>
</dbReference>
<sequence length="258" mass="27591">MGPGQQPQFTPVTSVILQSPQQSPPPRPHAAGPDQHHQEAPAGSMWPRCQTGPPSHVSEVRGAAVQLQSPSTRAQARLQGINACPPEETRPCPPGPRSGALTQPHPPRLLAQQHQYPRACGLTYLPVRPERHPQSRVHAALQRSRRAKYQAGAPRGTTTRGSAAIRERPCAKPARQAPGLALPPRSVSRPPLSQVSQQRLRSPLQLDVSLHRGAAPTSAVQPVPVGEMSNAGSCPAEPHKVADICRMAKPRPPPVLTS</sequence>